<evidence type="ECO:0000256" key="5">
    <source>
        <dbReference type="ARBA" id="ARBA00031529"/>
    </source>
</evidence>
<dbReference type="PANTHER" id="PTHR46638">
    <property type="entry name" value="CORRINOID ADENOSYLTRANSFERASE"/>
    <property type="match status" value="1"/>
</dbReference>
<dbReference type="InterPro" id="IPR003724">
    <property type="entry name" value="CblAdoTrfase_CobA"/>
</dbReference>
<dbReference type="PANTHER" id="PTHR46638:SF1">
    <property type="entry name" value="CORRINOID ADENOSYLTRANSFERASE"/>
    <property type="match status" value="1"/>
</dbReference>
<dbReference type="SUPFAM" id="SSF52540">
    <property type="entry name" value="P-loop containing nucleoside triphosphate hydrolases"/>
    <property type="match status" value="1"/>
</dbReference>
<evidence type="ECO:0000256" key="6">
    <source>
        <dbReference type="ARBA" id="ARBA00033334"/>
    </source>
</evidence>
<comment type="catalytic activity">
    <reaction evidence="8">
        <text>2 cob(II)yrinate a,c diamide + reduced [electron-transfer flavoprotein] + 2 ATP = 2 adenosylcob(III)yrinate a,c-diamide + 2 triphosphate + oxidized [electron-transfer flavoprotein] + 3 H(+)</text>
        <dbReference type="Rhea" id="RHEA:11528"/>
        <dbReference type="Rhea" id="RHEA-COMP:10685"/>
        <dbReference type="Rhea" id="RHEA-COMP:10686"/>
        <dbReference type="ChEBI" id="CHEBI:15378"/>
        <dbReference type="ChEBI" id="CHEBI:18036"/>
        <dbReference type="ChEBI" id="CHEBI:30616"/>
        <dbReference type="ChEBI" id="CHEBI:57692"/>
        <dbReference type="ChEBI" id="CHEBI:58307"/>
        <dbReference type="ChEBI" id="CHEBI:58503"/>
        <dbReference type="ChEBI" id="CHEBI:58537"/>
        <dbReference type="EC" id="2.5.1.17"/>
    </reaction>
</comment>
<organism evidence="10 11">
    <name type="scientific">Leptospirillum ferriphilum YSK</name>
    <dbReference type="NCBI Taxonomy" id="1441628"/>
    <lineage>
        <taxon>Bacteria</taxon>
        <taxon>Pseudomonadati</taxon>
        <taxon>Nitrospirota</taxon>
        <taxon>Nitrospiria</taxon>
        <taxon>Nitrospirales</taxon>
        <taxon>Nitrospiraceae</taxon>
        <taxon>Leptospirillum</taxon>
    </lineage>
</organism>
<dbReference type="CDD" id="cd00561">
    <property type="entry name" value="CobA_ACA"/>
    <property type="match status" value="1"/>
</dbReference>
<evidence type="ECO:0000313" key="10">
    <source>
        <dbReference type="EMBL" id="AIA31316.1"/>
    </source>
</evidence>
<gene>
    <name evidence="10" type="ORF">Y981_12910</name>
</gene>
<keyword evidence="11" id="KW-1185">Reference proteome</keyword>
<proteinExistence type="inferred from homology"/>
<evidence type="ECO:0000256" key="3">
    <source>
        <dbReference type="ARBA" id="ARBA00012454"/>
    </source>
</evidence>
<dbReference type="GO" id="GO:0008817">
    <property type="term" value="F:corrinoid adenosyltransferase activity"/>
    <property type="evidence" value="ECO:0007669"/>
    <property type="project" value="UniProtKB-EC"/>
</dbReference>
<dbReference type="NCBIfam" id="TIGR00708">
    <property type="entry name" value="cobA"/>
    <property type="match status" value="1"/>
</dbReference>
<comment type="similarity">
    <text evidence="2">Belongs to the Cob(I)alamin adenosyltransferase family.</text>
</comment>
<dbReference type="NCBIfam" id="NF004637">
    <property type="entry name" value="PRK05986.1"/>
    <property type="match status" value="1"/>
</dbReference>
<dbReference type="RefSeq" id="WP_014962197.1">
    <property type="nucleotide sequence ID" value="NZ_CP007243.1"/>
</dbReference>
<reference evidence="11" key="1">
    <citation type="submission" date="2014-02" db="EMBL/GenBank/DDBJ databases">
        <title>Complete genome sequence and comparative genomic analysis of the nitrogen-fixing bacterium Leptospirillum ferriphilum YSK.</title>
        <authorList>
            <person name="Guo X."/>
            <person name="Yin H."/>
            <person name="Liang Y."/>
            <person name="Hu Q."/>
            <person name="Ma L."/>
            <person name="Xiao Y."/>
            <person name="Zhang X."/>
            <person name="Qiu G."/>
            <person name="Liu X."/>
        </authorList>
    </citation>
    <scope>NUCLEOTIDE SEQUENCE [LARGE SCALE GENOMIC DNA]</scope>
    <source>
        <strain evidence="11">YSK</strain>
    </source>
</reference>
<keyword evidence="10" id="KW-0808">Transferase</keyword>
<reference evidence="10 11" key="2">
    <citation type="journal article" date="2015" name="Biomed. Res. Int.">
        <title>Effects of Arsenite Resistance on the Growth and Functional Gene Expression of Leptospirillum ferriphilum and Acidithiobacillus thiooxidans in Pure Culture and Coculture.</title>
        <authorList>
            <person name="Jiang H."/>
            <person name="Liang Y."/>
            <person name="Yin H."/>
            <person name="Xiao Y."/>
            <person name="Guo X."/>
            <person name="Xu Y."/>
            <person name="Hu Q."/>
            <person name="Liu H."/>
            <person name="Liu X."/>
        </authorList>
    </citation>
    <scope>NUCLEOTIDE SEQUENCE [LARGE SCALE GENOMIC DNA]</scope>
    <source>
        <strain evidence="10 11">YSK</strain>
    </source>
</reference>
<dbReference type="HOGENOM" id="CLU_088595_0_0_0"/>
<accession>A0A059Y1B3</accession>
<comment type="function">
    <text evidence="4">Required for both de novo synthesis of the corrin ring for the assimilation of exogenous corrinoids. Participates in the adenosylation of a variety of incomplete and complete corrinoids.</text>
</comment>
<dbReference type="KEGG" id="lfp:Y981_12910"/>
<evidence type="ECO:0000256" key="4">
    <source>
        <dbReference type="ARBA" id="ARBA00024929"/>
    </source>
</evidence>
<name>A0A059Y1B3_9BACT</name>
<dbReference type="EMBL" id="CP007243">
    <property type="protein sequence ID" value="AIA31316.1"/>
    <property type="molecule type" value="Genomic_DNA"/>
</dbReference>
<evidence type="ECO:0000256" key="1">
    <source>
        <dbReference type="ARBA" id="ARBA00005121"/>
    </source>
</evidence>
<comment type="catalytic activity">
    <reaction evidence="9">
        <text>2 cob(II)alamin + reduced [electron-transfer flavoprotein] + 2 ATP = 2 adenosylcob(III)alamin + 2 triphosphate + oxidized [electron-transfer flavoprotein] + 3 H(+)</text>
        <dbReference type="Rhea" id="RHEA:28671"/>
        <dbReference type="Rhea" id="RHEA-COMP:10685"/>
        <dbReference type="Rhea" id="RHEA-COMP:10686"/>
        <dbReference type="ChEBI" id="CHEBI:15378"/>
        <dbReference type="ChEBI" id="CHEBI:16304"/>
        <dbReference type="ChEBI" id="CHEBI:18036"/>
        <dbReference type="ChEBI" id="CHEBI:18408"/>
        <dbReference type="ChEBI" id="CHEBI:30616"/>
        <dbReference type="ChEBI" id="CHEBI:57692"/>
        <dbReference type="ChEBI" id="CHEBI:58307"/>
        <dbReference type="EC" id="2.5.1.17"/>
    </reaction>
</comment>
<protein>
    <recommendedName>
        <fullName evidence="3">corrinoid adenosyltransferase</fullName>
        <ecNumber evidence="3">2.5.1.17</ecNumber>
    </recommendedName>
    <alternativeName>
        <fullName evidence="5">Cob(II)alamin adenosyltransferase</fullName>
    </alternativeName>
    <alternativeName>
        <fullName evidence="7">Cob(II)yrinic acid a,c-diamide adenosyltransferase</fullName>
    </alternativeName>
    <alternativeName>
        <fullName evidence="6">Cobinamide/cobalamin adenosyltransferase</fullName>
    </alternativeName>
</protein>
<sequence>MTNEGESKKGLVIVHTGDGKGKTTAALGMAFRAAGYGMPVLMVQFIKGSWHYGELDAAKKFEGILTIRPMGEGFTWDTKDPARDREVAQKAFFHGASEALSGKYHMVILDEINVAMRYHYVDMEQVHELLDKKPEGLHLVFTGRDAHPELIERADLVTEMKAIKHPFDKGILAQKGVEF</sequence>
<evidence type="ECO:0000256" key="2">
    <source>
        <dbReference type="ARBA" id="ARBA00007487"/>
    </source>
</evidence>
<evidence type="ECO:0000256" key="8">
    <source>
        <dbReference type="ARBA" id="ARBA00048555"/>
    </source>
</evidence>
<dbReference type="Gene3D" id="3.40.50.300">
    <property type="entry name" value="P-loop containing nucleotide triphosphate hydrolases"/>
    <property type="match status" value="1"/>
</dbReference>
<evidence type="ECO:0000256" key="9">
    <source>
        <dbReference type="ARBA" id="ARBA00048692"/>
    </source>
</evidence>
<dbReference type="GO" id="GO:0005524">
    <property type="term" value="F:ATP binding"/>
    <property type="evidence" value="ECO:0007669"/>
    <property type="project" value="InterPro"/>
</dbReference>
<dbReference type="GO" id="GO:0009236">
    <property type="term" value="P:cobalamin biosynthetic process"/>
    <property type="evidence" value="ECO:0007669"/>
    <property type="project" value="InterPro"/>
</dbReference>
<dbReference type="EC" id="2.5.1.17" evidence="3"/>
<comment type="pathway">
    <text evidence="1">Cofactor biosynthesis; adenosylcobalamin biosynthesis; adenosylcobalamin from cob(II)yrinate a,c-diamide: step 2/7.</text>
</comment>
<dbReference type="PIRSF" id="PIRSF015617">
    <property type="entry name" value="Adensltrnsf_CobA"/>
    <property type="match status" value="1"/>
</dbReference>
<evidence type="ECO:0000313" key="11">
    <source>
        <dbReference type="Proteomes" id="UP000027059"/>
    </source>
</evidence>
<evidence type="ECO:0000256" key="7">
    <source>
        <dbReference type="ARBA" id="ARBA00033354"/>
    </source>
</evidence>
<dbReference type="InterPro" id="IPR027417">
    <property type="entry name" value="P-loop_NTPase"/>
</dbReference>
<dbReference type="Pfam" id="PF02572">
    <property type="entry name" value="CobA_CobO_BtuR"/>
    <property type="match status" value="1"/>
</dbReference>
<dbReference type="Proteomes" id="UP000027059">
    <property type="component" value="Chromosome"/>
</dbReference>
<dbReference type="AlphaFoldDB" id="A0A059Y1B3"/>